<sequence>MIEKDAIPLAFSDTSWSSGLSKCTIQTDCVWNYLYSTTSTVRQAHRGWALKEDDYVRNLKVNLETSDADMGLVRATCTPSLKSGVYVVSAWFLKSTSTVVGAYCECVAG</sequence>
<comment type="caution">
    <text evidence="1">The sequence shown here is derived from an EMBL/GenBank/DDBJ whole genome shotgun (WGS) entry which is preliminary data.</text>
</comment>
<proteinExistence type="predicted"/>
<evidence type="ECO:0000313" key="1">
    <source>
        <dbReference type="EMBL" id="KAH6933649.1"/>
    </source>
</evidence>
<dbReference type="Proteomes" id="UP000821845">
    <property type="component" value="Chromosome 4"/>
</dbReference>
<keyword evidence="2" id="KW-1185">Reference proteome</keyword>
<protein>
    <submittedName>
        <fullName evidence="1">Uncharacterized protein</fullName>
    </submittedName>
</protein>
<name>A0ACB7SIN8_HYAAI</name>
<reference evidence="1" key="1">
    <citation type="submission" date="2020-05" db="EMBL/GenBank/DDBJ databases">
        <title>Large-scale comparative analyses of tick genomes elucidate their genetic diversity and vector capacities.</title>
        <authorList>
            <person name="Jia N."/>
            <person name="Wang J."/>
            <person name="Shi W."/>
            <person name="Du L."/>
            <person name="Sun Y."/>
            <person name="Zhan W."/>
            <person name="Jiang J."/>
            <person name="Wang Q."/>
            <person name="Zhang B."/>
            <person name="Ji P."/>
            <person name="Sakyi L.B."/>
            <person name="Cui X."/>
            <person name="Yuan T."/>
            <person name="Jiang B."/>
            <person name="Yang W."/>
            <person name="Lam T.T.-Y."/>
            <person name="Chang Q."/>
            <person name="Ding S."/>
            <person name="Wang X."/>
            <person name="Zhu J."/>
            <person name="Ruan X."/>
            <person name="Zhao L."/>
            <person name="Wei J."/>
            <person name="Que T."/>
            <person name="Du C."/>
            <person name="Cheng J."/>
            <person name="Dai P."/>
            <person name="Han X."/>
            <person name="Huang E."/>
            <person name="Gao Y."/>
            <person name="Liu J."/>
            <person name="Shao H."/>
            <person name="Ye R."/>
            <person name="Li L."/>
            <person name="Wei W."/>
            <person name="Wang X."/>
            <person name="Wang C."/>
            <person name="Yang T."/>
            <person name="Huo Q."/>
            <person name="Li W."/>
            <person name="Guo W."/>
            <person name="Chen H."/>
            <person name="Zhou L."/>
            <person name="Ni X."/>
            <person name="Tian J."/>
            <person name="Zhou Y."/>
            <person name="Sheng Y."/>
            <person name="Liu T."/>
            <person name="Pan Y."/>
            <person name="Xia L."/>
            <person name="Li J."/>
            <person name="Zhao F."/>
            <person name="Cao W."/>
        </authorList>
    </citation>
    <scope>NUCLEOTIDE SEQUENCE</scope>
    <source>
        <strain evidence="1">Hyas-2018</strain>
    </source>
</reference>
<organism evidence="1 2">
    <name type="scientific">Hyalomma asiaticum</name>
    <name type="common">Tick</name>
    <dbReference type="NCBI Taxonomy" id="266040"/>
    <lineage>
        <taxon>Eukaryota</taxon>
        <taxon>Metazoa</taxon>
        <taxon>Ecdysozoa</taxon>
        <taxon>Arthropoda</taxon>
        <taxon>Chelicerata</taxon>
        <taxon>Arachnida</taxon>
        <taxon>Acari</taxon>
        <taxon>Parasitiformes</taxon>
        <taxon>Ixodida</taxon>
        <taxon>Ixodoidea</taxon>
        <taxon>Ixodidae</taxon>
        <taxon>Hyalomminae</taxon>
        <taxon>Hyalomma</taxon>
    </lineage>
</organism>
<evidence type="ECO:0000313" key="2">
    <source>
        <dbReference type="Proteomes" id="UP000821845"/>
    </source>
</evidence>
<accession>A0ACB7SIN8</accession>
<gene>
    <name evidence="1" type="ORF">HPB50_017347</name>
</gene>
<dbReference type="EMBL" id="CM023484">
    <property type="protein sequence ID" value="KAH6933649.1"/>
    <property type="molecule type" value="Genomic_DNA"/>
</dbReference>